<accession>A0A0C3DY77</accession>
<reference evidence="1 2" key="1">
    <citation type="submission" date="2014-04" db="EMBL/GenBank/DDBJ databases">
        <authorList>
            <consortium name="DOE Joint Genome Institute"/>
            <person name="Kuo A."/>
            <person name="Kohler A."/>
            <person name="Nagy L.G."/>
            <person name="Floudas D."/>
            <person name="Copeland A."/>
            <person name="Barry K.W."/>
            <person name="Cichocki N."/>
            <person name="Veneault-Fourrey C."/>
            <person name="LaButti K."/>
            <person name="Lindquist E.A."/>
            <person name="Lipzen A."/>
            <person name="Lundell T."/>
            <person name="Morin E."/>
            <person name="Murat C."/>
            <person name="Sun H."/>
            <person name="Tunlid A."/>
            <person name="Henrissat B."/>
            <person name="Grigoriev I.V."/>
            <person name="Hibbett D.S."/>
            <person name="Martin F."/>
            <person name="Nordberg H.P."/>
            <person name="Cantor M.N."/>
            <person name="Hua S.X."/>
        </authorList>
    </citation>
    <scope>NUCLEOTIDE SEQUENCE [LARGE SCALE GENOMIC DNA]</scope>
    <source>
        <strain evidence="1 2">Foug A</strain>
    </source>
</reference>
<reference evidence="2" key="2">
    <citation type="submission" date="2015-01" db="EMBL/GenBank/DDBJ databases">
        <title>Evolutionary Origins and Diversification of the Mycorrhizal Mutualists.</title>
        <authorList>
            <consortium name="DOE Joint Genome Institute"/>
            <consortium name="Mycorrhizal Genomics Consortium"/>
            <person name="Kohler A."/>
            <person name="Kuo A."/>
            <person name="Nagy L.G."/>
            <person name="Floudas D."/>
            <person name="Copeland A."/>
            <person name="Barry K.W."/>
            <person name="Cichocki N."/>
            <person name="Veneault-Fourrey C."/>
            <person name="LaButti K."/>
            <person name="Lindquist E.A."/>
            <person name="Lipzen A."/>
            <person name="Lundell T."/>
            <person name="Morin E."/>
            <person name="Murat C."/>
            <person name="Riley R."/>
            <person name="Ohm R."/>
            <person name="Sun H."/>
            <person name="Tunlid A."/>
            <person name="Henrissat B."/>
            <person name="Grigoriev I.V."/>
            <person name="Hibbett D.S."/>
            <person name="Martin F."/>
        </authorList>
    </citation>
    <scope>NUCLEOTIDE SEQUENCE [LARGE SCALE GENOMIC DNA]</scope>
    <source>
        <strain evidence="2">Foug A</strain>
    </source>
</reference>
<dbReference type="EMBL" id="KN822055">
    <property type="protein sequence ID" value="KIM61109.1"/>
    <property type="molecule type" value="Genomic_DNA"/>
</dbReference>
<sequence>MTASQTHAATHPRRKFEVLKILQWLYVAKDAQESLCRLIRVSLADSCLHTKYTQDPREKGIPYCGLMLMHS</sequence>
<organism evidence="1 2">
    <name type="scientific">Scleroderma citrinum Foug A</name>
    <dbReference type="NCBI Taxonomy" id="1036808"/>
    <lineage>
        <taxon>Eukaryota</taxon>
        <taxon>Fungi</taxon>
        <taxon>Dikarya</taxon>
        <taxon>Basidiomycota</taxon>
        <taxon>Agaricomycotina</taxon>
        <taxon>Agaricomycetes</taxon>
        <taxon>Agaricomycetidae</taxon>
        <taxon>Boletales</taxon>
        <taxon>Sclerodermatineae</taxon>
        <taxon>Sclerodermataceae</taxon>
        <taxon>Scleroderma</taxon>
    </lineage>
</organism>
<dbReference type="InParanoid" id="A0A0C3DY77"/>
<dbReference type="HOGENOM" id="CLU_2741535_0_0_1"/>
<dbReference type="Proteomes" id="UP000053989">
    <property type="component" value="Unassembled WGS sequence"/>
</dbReference>
<keyword evidence="2" id="KW-1185">Reference proteome</keyword>
<proteinExistence type="predicted"/>
<gene>
    <name evidence="1" type="ORF">SCLCIDRAFT_1216232</name>
</gene>
<protein>
    <submittedName>
        <fullName evidence="1">Uncharacterized protein</fullName>
    </submittedName>
</protein>
<evidence type="ECO:0000313" key="2">
    <source>
        <dbReference type="Proteomes" id="UP000053989"/>
    </source>
</evidence>
<name>A0A0C3DY77_9AGAM</name>
<dbReference type="AlphaFoldDB" id="A0A0C3DY77"/>
<evidence type="ECO:0000313" key="1">
    <source>
        <dbReference type="EMBL" id="KIM61109.1"/>
    </source>
</evidence>